<evidence type="ECO:0000313" key="2">
    <source>
        <dbReference type="EMBL" id="NKI17478.1"/>
    </source>
</evidence>
<accession>A0ABX1GGB5</accession>
<protein>
    <recommendedName>
        <fullName evidence="1">Thioesterase putative domain-containing protein</fullName>
    </recommendedName>
</protein>
<dbReference type="NCBIfam" id="TIGR02447">
    <property type="entry name" value="yiiD_Cterm"/>
    <property type="match status" value="1"/>
</dbReference>
<keyword evidence="3" id="KW-1185">Reference proteome</keyword>
<dbReference type="SUPFAM" id="SSF54637">
    <property type="entry name" value="Thioesterase/thiol ester dehydrase-isomerase"/>
    <property type="match status" value="1"/>
</dbReference>
<gene>
    <name evidence="2" type="ORF">HCU74_08615</name>
</gene>
<dbReference type="EMBL" id="JAAWWK010000002">
    <property type="protein sequence ID" value="NKI17478.1"/>
    <property type="molecule type" value="Genomic_DNA"/>
</dbReference>
<evidence type="ECO:0000313" key="3">
    <source>
        <dbReference type="Proteomes" id="UP000765845"/>
    </source>
</evidence>
<sequence length="151" mass="16693">MPADISHKLDEFIAAYLPTAQHMELAVDRYDGQSLRLHAPLAPSINDKLTAFGGSIYVVAVMTCWGMVYLRCVEAGLDPDIVVAKAEIDYLLPVNDDIVAESVPALDDQWEHFFHSFDDRGRGKIELCSQVIVRGEVAARFKGIYAIVGVK</sequence>
<feature type="domain" description="Thioesterase putative" evidence="1">
    <location>
        <begin position="8"/>
        <end position="147"/>
    </location>
</feature>
<proteinExistence type="predicted"/>
<organism evidence="2 3">
    <name type="scientific">Spongiibacter thalassae</name>
    <dbReference type="NCBI Taxonomy" id="2721624"/>
    <lineage>
        <taxon>Bacteria</taxon>
        <taxon>Pseudomonadati</taxon>
        <taxon>Pseudomonadota</taxon>
        <taxon>Gammaproteobacteria</taxon>
        <taxon>Cellvibrionales</taxon>
        <taxon>Spongiibacteraceae</taxon>
        <taxon>Spongiibacter</taxon>
    </lineage>
</organism>
<comment type="caution">
    <text evidence="2">The sequence shown here is derived from an EMBL/GenBank/DDBJ whole genome shotgun (WGS) entry which is preliminary data.</text>
</comment>
<dbReference type="Pfam" id="PF09500">
    <property type="entry name" value="YiiD_C"/>
    <property type="match status" value="1"/>
</dbReference>
<evidence type="ECO:0000259" key="1">
    <source>
        <dbReference type="Pfam" id="PF09500"/>
    </source>
</evidence>
<dbReference type="RefSeq" id="WP_168449972.1">
    <property type="nucleotide sequence ID" value="NZ_JAAWWK010000002.1"/>
</dbReference>
<dbReference type="InterPro" id="IPR029069">
    <property type="entry name" value="HotDog_dom_sf"/>
</dbReference>
<dbReference type="Proteomes" id="UP000765845">
    <property type="component" value="Unassembled WGS sequence"/>
</dbReference>
<dbReference type="Gene3D" id="3.10.129.10">
    <property type="entry name" value="Hotdog Thioesterase"/>
    <property type="match status" value="1"/>
</dbReference>
<dbReference type="InterPro" id="IPR012660">
    <property type="entry name" value="YiiD_C"/>
</dbReference>
<reference evidence="2 3" key="1">
    <citation type="submission" date="2020-04" db="EMBL/GenBank/DDBJ databases">
        <authorList>
            <person name="Yoon J."/>
        </authorList>
    </citation>
    <scope>NUCLEOTIDE SEQUENCE [LARGE SCALE GENOMIC DNA]</scope>
    <source>
        <strain evidence="2 3">KMU-166</strain>
    </source>
</reference>
<name>A0ABX1GGB5_9GAMM</name>